<gene>
    <name evidence="1" type="ORF">RPERSI_LOCUS16565</name>
</gene>
<organism evidence="1 2">
    <name type="scientific">Racocetra persica</name>
    <dbReference type="NCBI Taxonomy" id="160502"/>
    <lineage>
        <taxon>Eukaryota</taxon>
        <taxon>Fungi</taxon>
        <taxon>Fungi incertae sedis</taxon>
        <taxon>Mucoromycota</taxon>
        <taxon>Glomeromycotina</taxon>
        <taxon>Glomeromycetes</taxon>
        <taxon>Diversisporales</taxon>
        <taxon>Gigasporaceae</taxon>
        <taxon>Racocetra</taxon>
    </lineage>
</organism>
<sequence>IDLGINKKGAKKRSSDELSGDDKNEDSSKKEMDNKDVKKRKTKKSDAMLGDDKIGEASGSNMGSGQRNLKRSRDAVLVEDEKQRDKEKTNLFAKIEQSDKEKTDLIAKLEYYVSLIKEQSLQDKNMALISEEQNACARANICSGPKTLVLVNASYNAPGLCFEGAKFE</sequence>
<feature type="non-terminal residue" evidence="1">
    <location>
        <position position="1"/>
    </location>
</feature>
<evidence type="ECO:0000313" key="1">
    <source>
        <dbReference type="EMBL" id="CAG8772353.1"/>
    </source>
</evidence>
<keyword evidence="2" id="KW-1185">Reference proteome</keyword>
<evidence type="ECO:0000313" key="2">
    <source>
        <dbReference type="Proteomes" id="UP000789920"/>
    </source>
</evidence>
<reference evidence="1" key="1">
    <citation type="submission" date="2021-06" db="EMBL/GenBank/DDBJ databases">
        <authorList>
            <person name="Kallberg Y."/>
            <person name="Tangrot J."/>
            <person name="Rosling A."/>
        </authorList>
    </citation>
    <scope>NUCLEOTIDE SEQUENCE</scope>
    <source>
        <strain evidence="1">MA461A</strain>
    </source>
</reference>
<proteinExistence type="predicted"/>
<protein>
    <submittedName>
        <fullName evidence="1">27482_t:CDS:1</fullName>
    </submittedName>
</protein>
<accession>A0ACA9R1D1</accession>
<dbReference type="Proteomes" id="UP000789920">
    <property type="component" value="Unassembled WGS sequence"/>
</dbReference>
<comment type="caution">
    <text evidence="1">The sequence shown here is derived from an EMBL/GenBank/DDBJ whole genome shotgun (WGS) entry which is preliminary data.</text>
</comment>
<dbReference type="EMBL" id="CAJVQC010041151">
    <property type="protein sequence ID" value="CAG8772353.1"/>
    <property type="molecule type" value="Genomic_DNA"/>
</dbReference>
<name>A0ACA9R1D1_9GLOM</name>